<keyword evidence="3" id="KW-1185">Reference proteome</keyword>
<reference evidence="2 3" key="1">
    <citation type="submission" date="2015-10" db="EMBL/GenBank/DDBJ databases">
        <title>Genome sequencing of Penicillium freii.</title>
        <authorList>
            <person name="Nguyen H.D."/>
            <person name="Visagie C.M."/>
            <person name="Seifert K.A."/>
        </authorList>
    </citation>
    <scope>NUCLEOTIDE SEQUENCE [LARGE SCALE GENOMIC DNA]</scope>
    <source>
        <strain evidence="2 3">DAOM 242723</strain>
    </source>
</reference>
<keyword evidence="1" id="KW-0812">Transmembrane</keyword>
<organism evidence="2 3">
    <name type="scientific">Penicillium freii</name>
    <dbReference type="NCBI Taxonomy" id="48697"/>
    <lineage>
        <taxon>Eukaryota</taxon>
        <taxon>Fungi</taxon>
        <taxon>Dikarya</taxon>
        <taxon>Ascomycota</taxon>
        <taxon>Pezizomycotina</taxon>
        <taxon>Eurotiomycetes</taxon>
        <taxon>Eurotiomycetidae</taxon>
        <taxon>Eurotiales</taxon>
        <taxon>Aspergillaceae</taxon>
        <taxon>Penicillium</taxon>
    </lineage>
</organism>
<dbReference type="EMBL" id="LLXE01000296">
    <property type="protein sequence ID" value="KUM58260.1"/>
    <property type="molecule type" value="Genomic_DNA"/>
</dbReference>
<name>A0A101MD33_PENFR</name>
<evidence type="ECO:0000313" key="2">
    <source>
        <dbReference type="EMBL" id="KUM58260.1"/>
    </source>
</evidence>
<protein>
    <submittedName>
        <fullName evidence="2">Uncharacterized protein</fullName>
    </submittedName>
</protein>
<sequence length="114" mass="12785">MLFYVDYLEIQKYVIYPVPALYGLTLVLPLVLPGMSSQVTGNQPKPNHKSSNTDFQNQYRQMRTVKVNGASQVPWGRFTPATYNTAIIIAISNNTLHWTSDGSTGILSTLEDLY</sequence>
<accession>A0A101MD33</accession>
<dbReference type="Proteomes" id="UP000055045">
    <property type="component" value="Unassembled WGS sequence"/>
</dbReference>
<evidence type="ECO:0000256" key="1">
    <source>
        <dbReference type="SAM" id="Phobius"/>
    </source>
</evidence>
<keyword evidence="1" id="KW-0472">Membrane</keyword>
<comment type="caution">
    <text evidence="2">The sequence shown here is derived from an EMBL/GenBank/DDBJ whole genome shotgun (WGS) entry which is preliminary data.</text>
</comment>
<proteinExistence type="predicted"/>
<dbReference type="AlphaFoldDB" id="A0A101MD33"/>
<gene>
    <name evidence="2" type="ORF">ACN42_g8892</name>
</gene>
<evidence type="ECO:0000313" key="3">
    <source>
        <dbReference type="Proteomes" id="UP000055045"/>
    </source>
</evidence>
<keyword evidence="1" id="KW-1133">Transmembrane helix</keyword>
<feature type="transmembrane region" description="Helical" evidence="1">
    <location>
        <begin position="13"/>
        <end position="32"/>
    </location>
</feature>